<dbReference type="GO" id="GO:0005829">
    <property type="term" value="C:cytosol"/>
    <property type="evidence" value="ECO:0007669"/>
    <property type="project" value="TreeGrafter"/>
</dbReference>
<proteinExistence type="inferred from homology"/>
<dbReference type="GO" id="GO:0015949">
    <property type="term" value="P:nucleobase-containing small molecule interconversion"/>
    <property type="evidence" value="ECO:0007669"/>
    <property type="project" value="TreeGrafter"/>
</dbReference>
<comment type="subcellular location">
    <subcellularLocation>
        <location evidence="8">Cytoplasm</location>
    </subcellularLocation>
</comment>
<keyword evidence="4 8" id="KW-0418">Kinase</keyword>
<dbReference type="GO" id="GO:0036431">
    <property type="term" value="F:dCMP kinase activity"/>
    <property type="evidence" value="ECO:0007669"/>
    <property type="project" value="InterPro"/>
</dbReference>
<evidence type="ECO:0000256" key="2">
    <source>
        <dbReference type="ARBA" id="ARBA00022679"/>
    </source>
</evidence>
<keyword evidence="8" id="KW-0963">Cytoplasm</keyword>
<dbReference type="RefSeq" id="WP_135060479.1">
    <property type="nucleotide sequence ID" value="NZ_CP038254.1"/>
</dbReference>
<evidence type="ECO:0000256" key="3">
    <source>
        <dbReference type="ARBA" id="ARBA00022741"/>
    </source>
</evidence>
<dbReference type="Pfam" id="PF02224">
    <property type="entry name" value="Cytidylate_kin"/>
    <property type="match status" value="1"/>
</dbReference>
<dbReference type="PANTHER" id="PTHR21299:SF2">
    <property type="entry name" value="CYTIDYLATE KINASE"/>
    <property type="match status" value="1"/>
</dbReference>
<dbReference type="InterPro" id="IPR011994">
    <property type="entry name" value="Cytidylate_kinase_dom"/>
</dbReference>
<dbReference type="NCBIfam" id="TIGR00017">
    <property type="entry name" value="cmk"/>
    <property type="match status" value="1"/>
</dbReference>
<evidence type="ECO:0000256" key="4">
    <source>
        <dbReference type="ARBA" id="ARBA00022777"/>
    </source>
</evidence>
<keyword evidence="2 8" id="KW-0808">Transferase</keyword>
<accession>A0AAX1EGK1</accession>
<sequence length="233" mass="25992">MKNDKKASVITIDGPSGTGKGTVCHLLAKHLNWNILDSGVIYRVLAYAAAKNNISSNDVGKLVELAEKMDLQFQLKKDSQIVLLDGEDVSKQIRTEACGQQASAIAALPEVRKVLLQRQRSFAKSPGLVTDGRDMGTVVFPDAILKFFLYATEQERARRRYLQLKDRGNNVSLAEVVDELVKRDERDTSRIHSPLKPASDAIIIDTTELNITQVFNNVLKLVEERLNYSKLLN</sequence>
<evidence type="ECO:0000256" key="5">
    <source>
        <dbReference type="ARBA" id="ARBA00022840"/>
    </source>
</evidence>
<dbReference type="EMBL" id="CP038254">
    <property type="protein sequence ID" value="QBR84238.1"/>
    <property type="molecule type" value="Genomic_DNA"/>
</dbReference>
<comment type="catalytic activity">
    <reaction evidence="7 8">
        <text>CMP + ATP = CDP + ADP</text>
        <dbReference type="Rhea" id="RHEA:11600"/>
        <dbReference type="ChEBI" id="CHEBI:30616"/>
        <dbReference type="ChEBI" id="CHEBI:58069"/>
        <dbReference type="ChEBI" id="CHEBI:60377"/>
        <dbReference type="ChEBI" id="CHEBI:456216"/>
        <dbReference type="EC" id="2.7.4.25"/>
    </reaction>
</comment>
<evidence type="ECO:0000313" key="11">
    <source>
        <dbReference type="Proteomes" id="UP000295517"/>
    </source>
</evidence>
<dbReference type="AlphaFoldDB" id="A0AAX1EGK1"/>
<comment type="similarity">
    <text evidence="1 8">Belongs to the cytidylate kinase family. Type 1 subfamily.</text>
</comment>
<dbReference type="Gene3D" id="3.40.50.300">
    <property type="entry name" value="P-loop containing nucleotide triphosphate hydrolases"/>
    <property type="match status" value="1"/>
</dbReference>
<dbReference type="SUPFAM" id="SSF52540">
    <property type="entry name" value="P-loop containing nucleoside triphosphate hydrolases"/>
    <property type="match status" value="1"/>
</dbReference>
<dbReference type="Proteomes" id="UP000295517">
    <property type="component" value="Chromosome"/>
</dbReference>
<keyword evidence="5 8" id="KW-0067">ATP-binding</keyword>
<evidence type="ECO:0000256" key="6">
    <source>
        <dbReference type="ARBA" id="ARBA00047615"/>
    </source>
</evidence>
<keyword evidence="3 8" id="KW-0547">Nucleotide-binding</keyword>
<feature type="domain" description="Cytidylate kinase" evidence="9">
    <location>
        <begin position="10"/>
        <end position="223"/>
    </location>
</feature>
<evidence type="ECO:0000313" key="10">
    <source>
        <dbReference type="EMBL" id="QBR84238.1"/>
    </source>
</evidence>
<evidence type="ECO:0000259" key="9">
    <source>
        <dbReference type="Pfam" id="PF02224"/>
    </source>
</evidence>
<name>A0AAX1EGK1_9GAMM</name>
<evidence type="ECO:0000256" key="8">
    <source>
        <dbReference type="HAMAP-Rule" id="MF_00238"/>
    </source>
</evidence>
<evidence type="ECO:0000256" key="7">
    <source>
        <dbReference type="ARBA" id="ARBA00048478"/>
    </source>
</evidence>
<dbReference type="PANTHER" id="PTHR21299">
    <property type="entry name" value="CYTIDYLATE KINASE/PANTOATE-BETA-ALANINE LIGASE"/>
    <property type="match status" value="1"/>
</dbReference>
<dbReference type="GO" id="GO:0005524">
    <property type="term" value="F:ATP binding"/>
    <property type="evidence" value="ECO:0007669"/>
    <property type="project" value="UniProtKB-UniRule"/>
</dbReference>
<dbReference type="InterPro" id="IPR027417">
    <property type="entry name" value="P-loop_NTPase"/>
</dbReference>
<protein>
    <recommendedName>
        <fullName evidence="8">Cytidylate kinase</fullName>
        <shortName evidence="8">CK</shortName>
        <ecNumber evidence="8">2.7.4.25</ecNumber>
    </recommendedName>
    <alternativeName>
        <fullName evidence="8">Cytidine monophosphate kinase</fullName>
        <shortName evidence="8">CMP kinase</shortName>
    </alternativeName>
</protein>
<dbReference type="InterPro" id="IPR003136">
    <property type="entry name" value="Cytidylate_kin"/>
</dbReference>
<reference evidence="10 11" key="1">
    <citation type="submission" date="2019-03" db="EMBL/GenBank/DDBJ databases">
        <title>Diverse conjugative elements silence natural transformation in Legionella species.</title>
        <authorList>
            <person name="Durieux I."/>
            <person name="Ginevra C."/>
            <person name="Attaiech L."/>
            <person name="Picq K."/>
            <person name="Juan P.A."/>
            <person name="Jarraud S."/>
            <person name="Charpentier X."/>
        </authorList>
    </citation>
    <scope>NUCLEOTIDE SEQUENCE [LARGE SCALE GENOMIC DNA]</scope>
    <source>
        <strain evidence="10 11">HL-0427-4011</strain>
    </source>
</reference>
<comment type="catalytic activity">
    <reaction evidence="6 8">
        <text>dCMP + ATP = dCDP + ADP</text>
        <dbReference type="Rhea" id="RHEA:25094"/>
        <dbReference type="ChEBI" id="CHEBI:30616"/>
        <dbReference type="ChEBI" id="CHEBI:57566"/>
        <dbReference type="ChEBI" id="CHEBI:58593"/>
        <dbReference type="ChEBI" id="CHEBI:456216"/>
        <dbReference type="EC" id="2.7.4.25"/>
    </reaction>
</comment>
<dbReference type="HAMAP" id="MF_00238">
    <property type="entry name" value="Cytidyl_kinase_type1"/>
    <property type="match status" value="1"/>
</dbReference>
<evidence type="ECO:0000256" key="1">
    <source>
        <dbReference type="ARBA" id="ARBA00009427"/>
    </source>
</evidence>
<dbReference type="EC" id="2.7.4.25" evidence="8"/>
<gene>
    <name evidence="8" type="primary">cmk</name>
    <name evidence="10" type="ORF">E3983_07610</name>
</gene>
<dbReference type="CDD" id="cd02020">
    <property type="entry name" value="CMPK"/>
    <property type="match status" value="1"/>
</dbReference>
<dbReference type="GO" id="GO:0006220">
    <property type="term" value="P:pyrimidine nucleotide metabolic process"/>
    <property type="evidence" value="ECO:0007669"/>
    <property type="project" value="UniProtKB-UniRule"/>
</dbReference>
<feature type="binding site" evidence="8">
    <location>
        <begin position="14"/>
        <end position="22"/>
    </location>
    <ligand>
        <name>ATP</name>
        <dbReference type="ChEBI" id="CHEBI:30616"/>
    </ligand>
</feature>
<organism evidence="10 11">
    <name type="scientific">Legionella israelensis</name>
    <dbReference type="NCBI Taxonomy" id="454"/>
    <lineage>
        <taxon>Bacteria</taxon>
        <taxon>Pseudomonadati</taxon>
        <taxon>Pseudomonadota</taxon>
        <taxon>Gammaproteobacteria</taxon>
        <taxon>Legionellales</taxon>
        <taxon>Legionellaceae</taxon>
        <taxon>Legionella</taxon>
    </lineage>
</organism>